<protein>
    <submittedName>
        <fullName evidence="2">Uncharacterized protein</fullName>
    </submittedName>
</protein>
<gene>
    <name evidence="2" type="ORF">CSHISOI_06441</name>
</gene>
<dbReference type="EMBL" id="PUHP01000589">
    <property type="protein sequence ID" value="TQN69022.1"/>
    <property type="molecule type" value="Genomic_DNA"/>
</dbReference>
<comment type="caution">
    <text evidence="2">The sequence shown here is derived from an EMBL/GenBank/DDBJ whole genome shotgun (WGS) entry which is preliminary data.</text>
</comment>
<dbReference type="Proteomes" id="UP000326340">
    <property type="component" value="Unassembled WGS sequence"/>
</dbReference>
<dbReference type="AlphaFoldDB" id="A0A5Q4BPU1"/>
<sequence>MATAVEPAPYTGPSPREMIESHALAREIIDRNNDPPHARSSTRTSWPCSPGFVAEPSRGGALALLEAHGLAGEPAKSGSSLVAHVISLHGADKGCPRGGGYRNAQGMVQERPGSLASA</sequence>
<evidence type="ECO:0000313" key="2">
    <source>
        <dbReference type="EMBL" id="TQN69022.1"/>
    </source>
</evidence>
<feature type="region of interest" description="Disordered" evidence="1">
    <location>
        <begin position="1"/>
        <end position="20"/>
    </location>
</feature>
<evidence type="ECO:0000256" key="1">
    <source>
        <dbReference type="SAM" id="MobiDB-lite"/>
    </source>
</evidence>
<evidence type="ECO:0000313" key="3">
    <source>
        <dbReference type="Proteomes" id="UP000326340"/>
    </source>
</evidence>
<reference evidence="2 3" key="1">
    <citation type="journal article" date="2019" name="Sci. Rep.">
        <title>Colletotrichum shisoi sp. nov., an anthracnose pathogen of Perilla frutescens in Japan: molecular phylogenetic, morphological and genomic evidence.</title>
        <authorList>
            <person name="Gan P."/>
            <person name="Tsushima A."/>
            <person name="Hiroyama R."/>
            <person name="Narusaka M."/>
            <person name="Takano Y."/>
            <person name="Narusaka Y."/>
            <person name="Kawaradani M."/>
            <person name="Damm U."/>
            <person name="Shirasu K."/>
        </authorList>
    </citation>
    <scope>NUCLEOTIDE SEQUENCE [LARGE SCALE GENOMIC DNA]</scope>
    <source>
        <strain evidence="2 3">PG-2018a</strain>
    </source>
</reference>
<keyword evidence="3" id="KW-1185">Reference proteome</keyword>
<feature type="region of interest" description="Disordered" evidence="1">
    <location>
        <begin position="31"/>
        <end position="50"/>
    </location>
</feature>
<dbReference type="OrthoDB" id="3523319at2759"/>
<feature type="region of interest" description="Disordered" evidence="1">
    <location>
        <begin position="93"/>
        <end position="118"/>
    </location>
</feature>
<proteinExistence type="predicted"/>
<organism evidence="2 3">
    <name type="scientific">Colletotrichum shisoi</name>
    <dbReference type="NCBI Taxonomy" id="2078593"/>
    <lineage>
        <taxon>Eukaryota</taxon>
        <taxon>Fungi</taxon>
        <taxon>Dikarya</taxon>
        <taxon>Ascomycota</taxon>
        <taxon>Pezizomycotina</taxon>
        <taxon>Sordariomycetes</taxon>
        <taxon>Hypocreomycetidae</taxon>
        <taxon>Glomerellales</taxon>
        <taxon>Glomerellaceae</taxon>
        <taxon>Colletotrichum</taxon>
        <taxon>Colletotrichum destructivum species complex</taxon>
    </lineage>
</organism>
<accession>A0A5Q4BPU1</accession>
<name>A0A5Q4BPU1_9PEZI</name>